<feature type="domain" description="Exocyst complex component Sec10 N-terminal" evidence="6">
    <location>
        <begin position="60"/>
        <end position="190"/>
    </location>
</feature>
<dbReference type="InterPro" id="IPR048627">
    <property type="entry name" value="Sec10_HB"/>
</dbReference>
<sequence length="862" mass="95630">MASLSGGGGSGRSIFPKGPNFTLENFSNKDFIVRDFIEDLADDAVPVNRRSGPGQQAFDPKPLIRTFESALSQLATLSEELGENETELLTSVRRAEIQHDQTLDTLGRKLDESIDSFDTLDVALNQPNSVNGNERNGRSEGGGLVAVQIGERLEALDKQRRRAQDANFLIQCWLEVSEAGQLTSLEDMIRRQGGGENKVRCAIIARQLVRMSQRLDPASWAQTNGSKKTNGITNGVTGYRGHNTREIIEKFSETLEKDLLKQFDESYRKQNFDDMLECAKVLHDFNGGASVVALFVNQHQFFIDRSQLITDEVTTDNETWERLADPDSDPPGVEPSLQSLIDEIRVVMQDESFIIKRAFPYYEVVLTKFIQRIFQQSIQQRLEMVLEKADTISSLAFLRSLHASRSYINNLIEDLKSHGLTEHPEPCSAQTSLSLDQQLDELFVPYLVGNSYIDRERKSLEELYSSLLFKYTIYHSRRKKGPTGFMASLAQQGTQLLATAKDAYIDRLDSSELTPTQKAMMLRVAGLRDQDNTAKNEIEVTDEDGVLSIPNAKRMLKWLAEGVRRALELGSGSDTPKDVAALLNLLLISMGQVYIETALDAAADQAVSQETVKTEPDLAYLPSLQPAITITNIMSRFINTVLIRLAESNTTVRRGMELQTKAAVERIESKTNNTVKSTLTVVLNWVAKLLAGQKKADFRPKDSDLDGSGGGPGYLETLQTSTCFSICTFVSKVATLAGQAIDGQNLEVFSSELAIGIRDLLFEHFKKFQVNATGGLMVTKDISKYVSTLKDWNLSKEAEGGVEVLNEIGNIFIIGPEALKERSRNFQTGGTGKKLQKADFRAFIMRRDDSGSVGIQSVLAGL</sequence>
<dbReference type="Pfam" id="PF07393">
    <property type="entry name" value="Sec10_HB"/>
    <property type="match status" value="1"/>
</dbReference>
<dbReference type="PANTHER" id="PTHR12100:SF0">
    <property type="entry name" value="EXOCYST COMPLEX COMPONENT 5"/>
    <property type="match status" value="1"/>
</dbReference>
<organism evidence="7 8">
    <name type="scientific">Venustampulla echinocandica</name>
    <dbReference type="NCBI Taxonomy" id="2656787"/>
    <lineage>
        <taxon>Eukaryota</taxon>
        <taxon>Fungi</taxon>
        <taxon>Dikarya</taxon>
        <taxon>Ascomycota</taxon>
        <taxon>Pezizomycotina</taxon>
        <taxon>Leotiomycetes</taxon>
        <taxon>Helotiales</taxon>
        <taxon>Pleuroascaceae</taxon>
        <taxon>Venustampulla</taxon>
    </lineage>
</organism>
<keyword evidence="8" id="KW-1185">Reference proteome</keyword>
<dbReference type="OrthoDB" id="125856at2759"/>
<dbReference type="Pfam" id="PF20667">
    <property type="entry name" value="Sec10_N"/>
    <property type="match status" value="1"/>
</dbReference>
<dbReference type="GeneID" id="43595654"/>
<feature type="domain" description="Exocyst complex component Sec10-like alpha-helical bundle" evidence="5">
    <location>
        <begin position="200"/>
        <end position="857"/>
    </location>
</feature>
<evidence type="ECO:0000313" key="7">
    <source>
        <dbReference type="EMBL" id="RDL38465.1"/>
    </source>
</evidence>
<evidence type="ECO:0000259" key="5">
    <source>
        <dbReference type="Pfam" id="PF07393"/>
    </source>
</evidence>
<reference evidence="7 8" key="1">
    <citation type="journal article" date="2018" name="IMA Fungus">
        <title>IMA Genome-F 9: Draft genome sequence of Annulohypoxylon stygium, Aspergillus mulundensis, Berkeleyomyces basicola (syn. Thielaviopsis basicola), Ceratocystis smalleyi, two Cercospora beticola strains, Coleophoma cylindrospora, Fusarium fracticaudum, Phialophora cf. hyalina, and Morchella septimelata.</title>
        <authorList>
            <person name="Wingfield B.D."/>
            <person name="Bills G.F."/>
            <person name="Dong Y."/>
            <person name="Huang W."/>
            <person name="Nel W.J."/>
            <person name="Swalarsk-Parry B.S."/>
            <person name="Vaghefi N."/>
            <person name="Wilken P.M."/>
            <person name="An Z."/>
            <person name="de Beer Z.W."/>
            <person name="De Vos L."/>
            <person name="Chen L."/>
            <person name="Duong T.A."/>
            <person name="Gao Y."/>
            <person name="Hammerbacher A."/>
            <person name="Kikkert J.R."/>
            <person name="Li Y."/>
            <person name="Li H."/>
            <person name="Li K."/>
            <person name="Li Q."/>
            <person name="Liu X."/>
            <person name="Ma X."/>
            <person name="Naidoo K."/>
            <person name="Pethybridge S.J."/>
            <person name="Sun J."/>
            <person name="Steenkamp E.T."/>
            <person name="van der Nest M.A."/>
            <person name="van Wyk S."/>
            <person name="Wingfield M.J."/>
            <person name="Xiong C."/>
            <person name="Yue Q."/>
            <person name="Zhang X."/>
        </authorList>
    </citation>
    <scope>NUCLEOTIDE SEQUENCE [LARGE SCALE GENOMIC DNA]</scope>
    <source>
        <strain evidence="7 8">BP 5553</strain>
    </source>
</reference>
<dbReference type="GO" id="GO:0006893">
    <property type="term" value="P:Golgi to plasma membrane transport"/>
    <property type="evidence" value="ECO:0007669"/>
    <property type="project" value="TreeGrafter"/>
</dbReference>
<dbReference type="InterPro" id="IPR048625">
    <property type="entry name" value="Sec10_N"/>
</dbReference>
<protein>
    <submittedName>
        <fullName evidence="7">Uncharacterized protein</fullName>
    </submittedName>
</protein>
<comment type="caution">
    <text evidence="7">The sequence shown here is derived from an EMBL/GenBank/DDBJ whole genome shotgun (WGS) entry which is preliminary data.</text>
</comment>
<evidence type="ECO:0000313" key="8">
    <source>
        <dbReference type="Proteomes" id="UP000254866"/>
    </source>
</evidence>
<gene>
    <name evidence="7" type="ORF">BP5553_02805</name>
</gene>
<evidence type="ECO:0000256" key="2">
    <source>
        <dbReference type="ARBA" id="ARBA00022448"/>
    </source>
</evidence>
<dbReference type="EMBL" id="NPIC01000002">
    <property type="protein sequence ID" value="RDL38465.1"/>
    <property type="molecule type" value="Genomic_DNA"/>
</dbReference>
<accession>A0A370TSF7</accession>
<comment type="similarity">
    <text evidence="1">Belongs to the SEC10 family.</text>
</comment>
<dbReference type="InterPro" id="IPR009976">
    <property type="entry name" value="Sec10-like"/>
</dbReference>
<evidence type="ECO:0000256" key="3">
    <source>
        <dbReference type="ARBA" id="ARBA00022483"/>
    </source>
</evidence>
<keyword evidence="3" id="KW-0268">Exocytosis</keyword>
<evidence type="ECO:0000256" key="1">
    <source>
        <dbReference type="ARBA" id="ARBA00006572"/>
    </source>
</evidence>
<dbReference type="RefSeq" id="XP_031871121.1">
    <property type="nucleotide sequence ID" value="XM_032011428.1"/>
</dbReference>
<proteinExistence type="inferred from homology"/>
<dbReference type="PANTHER" id="PTHR12100">
    <property type="entry name" value="SEC10"/>
    <property type="match status" value="1"/>
</dbReference>
<dbReference type="GO" id="GO:0006887">
    <property type="term" value="P:exocytosis"/>
    <property type="evidence" value="ECO:0007669"/>
    <property type="project" value="UniProtKB-KW"/>
</dbReference>
<keyword evidence="2" id="KW-0813">Transport</keyword>
<keyword evidence="4" id="KW-0175">Coiled coil</keyword>
<dbReference type="AlphaFoldDB" id="A0A370TSF7"/>
<evidence type="ECO:0000256" key="4">
    <source>
        <dbReference type="ARBA" id="ARBA00023054"/>
    </source>
</evidence>
<dbReference type="GO" id="GO:0000145">
    <property type="term" value="C:exocyst"/>
    <property type="evidence" value="ECO:0007669"/>
    <property type="project" value="TreeGrafter"/>
</dbReference>
<evidence type="ECO:0000259" key="6">
    <source>
        <dbReference type="Pfam" id="PF20667"/>
    </source>
</evidence>
<name>A0A370TSF7_9HELO</name>
<dbReference type="STRING" id="2656787.A0A370TSF7"/>
<dbReference type="Proteomes" id="UP000254866">
    <property type="component" value="Unassembled WGS sequence"/>
</dbReference>